<accession>A0A5J5ISI0</accession>
<dbReference type="Proteomes" id="UP000327039">
    <property type="component" value="Unassembled WGS sequence"/>
</dbReference>
<evidence type="ECO:0000313" key="3">
    <source>
        <dbReference type="EMBL" id="KAA9086838.1"/>
    </source>
</evidence>
<dbReference type="EMBL" id="VYRZ01000002">
    <property type="protein sequence ID" value="KAA9086838.1"/>
    <property type="molecule type" value="Genomic_DNA"/>
</dbReference>
<organism evidence="3 4">
    <name type="scientific">Microbacterium radiodurans</name>
    <dbReference type="NCBI Taxonomy" id="661398"/>
    <lineage>
        <taxon>Bacteria</taxon>
        <taxon>Bacillati</taxon>
        <taxon>Actinomycetota</taxon>
        <taxon>Actinomycetes</taxon>
        <taxon>Micrococcales</taxon>
        <taxon>Microbacteriaceae</taxon>
        <taxon>Microbacterium</taxon>
    </lineage>
</organism>
<proteinExistence type="predicted"/>
<dbReference type="InterPro" id="IPR058323">
    <property type="entry name" value="DUF8010"/>
</dbReference>
<keyword evidence="4" id="KW-1185">Reference proteome</keyword>
<dbReference type="InterPro" id="IPR058498">
    <property type="entry name" value="DUF8185"/>
</dbReference>
<feature type="domain" description="DUF8010" evidence="1">
    <location>
        <begin position="2"/>
        <end position="104"/>
    </location>
</feature>
<reference evidence="4" key="1">
    <citation type="submission" date="2019-09" db="EMBL/GenBank/DDBJ databases">
        <title>Mumia zhuanghuii sp. nov. isolated from the intestinal contents of plateau pika (Ochotona curzoniae) in the Qinghai-Tibet plateau of China.</title>
        <authorList>
            <person name="Tian Z."/>
        </authorList>
    </citation>
    <scope>NUCLEOTIDE SEQUENCE [LARGE SCALE GENOMIC DNA]</scope>
    <source>
        <strain evidence="4">DSM 25564</strain>
    </source>
</reference>
<feature type="domain" description="DUF8185" evidence="2">
    <location>
        <begin position="107"/>
        <end position="207"/>
    </location>
</feature>
<dbReference type="RefSeq" id="WP_150419007.1">
    <property type="nucleotide sequence ID" value="NZ_VYRZ01000002.1"/>
</dbReference>
<evidence type="ECO:0000259" key="1">
    <source>
        <dbReference type="Pfam" id="PF26035"/>
    </source>
</evidence>
<evidence type="ECO:0000313" key="4">
    <source>
        <dbReference type="Proteomes" id="UP000327039"/>
    </source>
</evidence>
<dbReference type="OrthoDB" id="4801220at2"/>
<gene>
    <name evidence="3" type="ORF">F6B42_07530</name>
</gene>
<name>A0A5J5ISI0_9MICO</name>
<evidence type="ECO:0000259" key="2">
    <source>
        <dbReference type="Pfam" id="PF26572"/>
    </source>
</evidence>
<sequence>MSARLIFPEPATARDVLTFAHRTARLGDGTLRLQARDGLLVATCAPVSPRSLADPTPLVLGMRTARVDPELECDLVIDGAALVPDRDAGSLRLPETATTATWVGISPPRAGWRAEGDLAAAEIAARAQWGIAAVAEALPPGAGDEVVHRIRSEVWGRSDDALAGLPLGVAFAAFGLGFIAGEERPVIRRTDAWARVTFARGHVLSRGPVALGLTPVRATGRSA</sequence>
<dbReference type="Pfam" id="PF26035">
    <property type="entry name" value="DUF8010"/>
    <property type="match status" value="1"/>
</dbReference>
<dbReference type="AlphaFoldDB" id="A0A5J5ISI0"/>
<dbReference type="Pfam" id="PF26572">
    <property type="entry name" value="DUF8185"/>
    <property type="match status" value="1"/>
</dbReference>
<comment type="caution">
    <text evidence="3">The sequence shown here is derived from an EMBL/GenBank/DDBJ whole genome shotgun (WGS) entry which is preliminary data.</text>
</comment>
<protein>
    <submittedName>
        <fullName evidence="3">Uncharacterized protein</fullName>
    </submittedName>
</protein>